<name>A0A834CRR6_JUGRE</name>
<reference evidence="1" key="1">
    <citation type="submission" date="2015-10" db="EMBL/GenBank/DDBJ databases">
        <authorList>
            <person name="Martinez-Garcia P.J."/>
            <person name="Crepeau M.W."/>
            <person name="Puiu D."/>
            <person name="Gonzalez-Ibeas D."/>
            <person name="Whalen J."/>
            <person name="Stevens K."/>
            <person name="Paul R."/>
            <person name="Butterfield T."/>
            <person name="Britton M."/>
            <person name="Reagan R."/>
            <person name="Chakraborty S."/>
            <person name="Walawage S.L."/>
            <person name="Vasquez-Gross H.A."/>
            <person name="Cardeno C."/>
            <person name="Famula R."/>
            <person name="Pratt K."/>
            <person name="Kuruganti S."/>
            <person name="Aradhya M.K."/>
            <person name="Leslie C.A."/>
            <person name="Dandekar A.M."/>
            <person name="Salzberg S.L."/>
            <person name="Wegrzyn J.L."/>
            <person name="Langley C.H."/>
            <person name="Neale D.B."/>
        </authorList>
    </citation>
    <scope>NUCLEOTIDE SEQUENCE</scope>
    <source>
        <tissue evidence="1">Leaves</tissue>
    </source>
</reference>
<evidence type="ECO:0000313" key="2">
    <source>
        <dbReference type="Proteomes" id="UP000619265"/>
    </source>
</evidence>
<dbReference type="EMBL" id="LIHL02000007">
    <property type="protein sequence ID" value="KAF5463850.1"/>
    <property type="molecule type" value="Genomic_DNA"/>
</dbReference>
<evidence type="ECO:0000313" key="1">
    <source>
        <dbReference type="EMBL" id="KAF5463850.1"/>
    </source>
</evidence>
<dbReference type="InterPro" id="IPR052343">
    <property type="entry name" value="Retrotransposon-Effector_Assoc"/>
</dbReference>
<protein>
    <submittedName>
        <fullName evidence="1">Uncharacterized protein</fullName>
    </submittedName>
</protein>
<dbReference type="AlphaFoldDB" id="A0A834CRR6"/>
<reference evidence="1" key="2">
    <citation type="submission" date="2020-03" db="EMBL/GenBank/DDBJ databases">
        <title>Walnut 2.0.</title>
        <authorList>
            <person name="Marrano A."/>
            <person name="Britton M."/>
            <person name="Zimin A.V."/>
            <person name="Zaini P.A."/>
            <person name="Workman R."/>
            <person name="Puiu D."/>
            <person name="Bianco L."/>
            <person name="Allen B.J."/>
            <person name="Troggio M."/>
            <person name="Leslie C.A."/>
            <person name="Timp W."/>
            <person name="Dendekar A."/>
            <person name="Salzberg S.L."/>
            <person name="Neale D.B."/>
        </authorList>
    </citation>
    <scope>NUCLEOTIDE SEQUENCE</scope>
    <source>
        <tissue evidence="1">Leaves</tissue>
    </source>
</reference>
<dbReference type="Proteomes" id="UP000619265">
    <property type="component" value="Unassembled WGS sequence"/>
</dbReference>
<sequence length="295" mass="34858">MIISCDQYFQRYGPCLFRFQQLWEEHKEFLPHVKQCWKEEGCGRGLEKLAFKLKRMKQALKTWNMDVFGHVEVMIRDIELRIELLDTRLQAGYEETVEQDLLISKIELDILKSREESMLEQKAKVKWLKEGDNNTRFFHSILKRRHQTQVKQMLKVDGTLYKCPEAVHDGAVQYFQELLSHEGEGELRELSQFIDKEITEEENKEIPKRPTVEEIWQALFSIPVESSPRPDGFSLGFFRASWEFIQGDVVEAVKEFFEGKQLPRFYMALYVALIPKVQQPTGFEKFRPINLCSVL</sequence>
<gene>
    <name evidence="1" type="ORF">F2P56_013978</name>
</gene>
<accession>A0A834CRR6</accession>
<organism evidence="1 2">
    <name type="scientific">Juglans regia</name>
    <name type="common">English walnut</name>
    <dbReference type="NCBI Taxonomy" id="51240"/>
    <lineage>
        <taxon>Eukaryota</taxon>
        <taxon>Viridiplantae</taxon>
        <taxon>Streptophyta</taxon>
        <taxon>Embryophyta</taxon>
        <taxon>Tracheophyta</taxon>
        <taxon>Spermatophyta</taxon>
        <taxon>Magnoliopsida</taxon>
        <taxon>eudicotyledons</taxon>
        <taxon>Gunneridae</taxon>
        <taxon>Pentapetalae</taxon>
        <taxon>rosids</taxon>
        <taxon>fabids</taxon>
        <taxon>Fagales</taxon>
        <taxon>Juglandaceae</taxon>
        <taxon>Juglans</taxon>
    </lineage>
</organism>
<dbReference type="PANTHER" id="PTHR46890">
    <property type="entry name" value="NON-LTR RETROLELEMENT REVERSE TRANSCRIPTASE-LIKE PROTEIN-RELATED"/>
    <property type="match status" value="1"/>
</dbReference>
<dbReference type="Gramene" id="Jr07_02530_p1">
    <property type="protein sequence ID" value="cds.Jr07_02530_p1"/>
    <property type="gene ID" value="Jr07_02530"/>
</dbReference>
<comment type="caution">
    <text evidence="1">The sequence shown here is derived from an EMBL/GenBank/DDBJ whole genome shotgun (WGS) entry which is preliminary data.</text>
</comment>
<dbReference type="PANTHER" id="PTHR46890:SF48">
    <property type="entry name" value="RNA-DIRECTED DNA POLYMERASE"/>
    <property type="match status" value="1"/>
</dbReference>
<proteinExistence type="predicted"/>